<comment type="caution">
    <text evidence="1">The sequence shown here is derived from an EMBL/GenBank/DDBJ whole genome shotgun (WGS) entry which is preliminary data.</text>
</comment>
<dbReference type="PATRIC" id="fig|1839936.3.peg.1082"/>
<dbReference type="CDD" id="cd10931">
    <property type="entry name" value="CE4_u7"/>
    <property type="match status" value="1"/>
</dbReference>
<dbReference type="AlphaFoldDB" id="A0A1F2P3P1"/>
<dbReference type="EMBL" id="LYOR01000005">
    <property type="protein sequence ID" value="OFV65889.1"/>
    <property type="molecule type" value="Genomic_DNA"/>
</dbReference>
<accession>A0A1F2P3P1</accession>
<name>A0A1F2P3P1_9EURY</name>
<dbReference type="Proteomes" id="UP000185779">
    <property type="component" value="Unassembled WGS sequence"/>
</dbReference>
<reference evidence="1" key="1">
    <citation type="submission" date="2016-05" db="EMBL/GenBank/DDBJ databases">
        <title>Microbial consortia oxidize butane by reversing methanogenesis.</title>
        <authorList>
            <person name="Laso-Perez R."/>
            <person name="Richter M."/>
            <person name="Wegener G."/>
            <person name="Musat F."/>
        </authorList>
    </citation>
    <scope>NUCLEOTIDE SEQUENCE [LARGE SCALE GENOMIC DNA]</scope>
    <source>
        <strain evidence="1">BOX1</strain>
    </source>
</reference>
<keyword evidence="2" id="KW-1185">Reference proteome</keyword>
<gene>
    <name evidence="1" type="ORF">SBU_001071</name>
</gene>
<dbReference type="Gene3D" id="3.20.20.370">
    <property type="entry name" value="Glycoside hydrolase/deacetylase"/>
    <property type="match status" value="1"/>
</dbReference>
<dbReference type="STRING" id="1839936.SBU_001071"/>
<sequence length="486" mass="56640">MPQDSLSIHCKNLEPLASYGINHFIQKFGIQFTFNEESKINVIYGTNPKDTSGFNIYISEGEAPTYRYLKNIESGMRSLLEKIMIFEKNSENSVFVDNKWNEDPYVVLDGDGIRVGFDVFNEVGRILTGSLEHFWRMEGDKHELAKVPVVDYYEKILFGSLSFASRKLNVPLNYKPFWPDGKKFAVCLTHDVDEIRKTYQYLTQAVRGLKDRKLSETMYQLRSLFTDKILGRNPYWTFEEIMKLEEKLGVRSTFYFLKETAKVDIFKPSTWHHYARRYDFKEPEVAGIIRKLSSNGWEVGLHGSYESYQDKEKLKYEKKELEDVLGKRVSGIRQHHLNLKIPETWEYQEEAGFGYDTSLGFKGGKGIGFRWGTCFPFHPFNNGRMMSILEIPVTIMDISVTPDRNGWQRCLEIINTVEEYGGVLTLLWHHTVFNEKEYPGMRELYEKVVSTCREKNGWITNASSIAKWWLKRELDGGGVEFVKSRT</sequence>
<organism evidence="1 2">
    <name type="scientific">Candidatus Syntropharchaeum butanivorans</name>
    <dbReference type="NCBI Taxonomy" id="1839936"/>
    <lineage>
        <taxon>Archaea</taxon>
        <taxon>Methanobacteriati</taxon>
        <taxon>Methanobacteriota</taxon>
        <taxon>Stenosarchaea group</taxon>
        <taxon>Methanomicrobia</taxon>
        <taxon>Methanosarcinales</taxon>
        <taxon>ANME-2 cluster</taxon>
        <taxon>Candidatus Syntropharchaeum</taxon>
    </lineage>
</organism>
<dbReference type="InterPro" id="IPR011330">
    <property type="entry name" value="Glyco_hydro/deAcase_b/a-brl"/>
</dbReference>
<evidence type="ECO:0000313" key="1">
    <source>
        <dbReference type="EMBL" id="OFV65889.1"/>
    </source>
</evidence>
<dbReference type="GO" id="GO:0005975">
    <property type="term" value="P:carbohydrate metabolic process"/>
    <property type="evidence" value="ECO:0007669"/>
    <property type="project" value="InterPro"/>
</dbReference>
<protein>
    <recommendedName>
        <fullName evidence="3">NodB homology domain-containing protein</fullName>
    </recommendedName>
</protein>
<proteinExistence type="predicted"/>
<evidence type="ECO:0000313" key="2">
    <source>
        <dbReference type="Proteomes" id="UP000185779"/>
    </source>
</evidence>
<dbReference type="SUPFAM" id="SSF88713">
    <property type="entry name" value="Glycoside hydrolase/deacetylase"/>
    <property type="match status" value="1"/>
</dbReference>
<evidence type="ECO:0008006" key="3">
    <source>
        <dbReference type="Google" id="ProtNLM"/>
    </source>
</evidence>